<sequence length="254" mass="27950">MKKIALFLIASFLLSGILYAQVDSTGNIPPPTKETKETPARPKKKYDLTKRANDHFLVQFGYTNWLSKPDSIQTGGLPRSVNVYFMLDFPFKTTPQLSAAIGLGIGSDHISLDKKQNFANVKATSGTMPFLYDTLTTTIKKTKVVTSYLEAPIELRYVANPEHSDGSFKFAIGIKGGFLIKSGTRSKLQEPGTQEYILKESSKYYFNTTRIAGTARIGVGHFTLFGSYQFTKLLKDGVGPNLRPVTVGLSFGGL</sequence>
<dbReference type="EMBL" id="CP015772">
    <property type="protein sequence ID" value="ANH82716.1"/>
    <property type="molecule type" value="Genomic_DNA"/>
</dbReference>
<dbReference type="Proteomes" id="UP000077667">
    <property type="component" value="Chromosome"/>
</dbReference>
<proteinExistence type="predicted"/>
<dbReference type="KEGG" id="nia:A8C56_18590"/>
<feature type="signal peptide" evidence="1">
    <location>
        <begin position="1"/>
        <end position="20"/>
    </location>
</feature>
<evidence type="ECO:0000313" key="4">
    <source>
        <dbReference type="Proteomes" id="UP000077667"/>
    </source>
</evidence>
<evidence type="ECO:0000259" key="2">
    <source>
        <dbReference type="Pfam" id="PF13568"/>
    </source>
</evidence>
<dbReference type="RefSeq" id="WP_067759398.1">
    <property type="nucleotide sequence ID" value="NZ_CP015772.1"/>
</dbReference>
<dbReference type="AlphaFoldDB" id="A0A1A9I507"/>
<protein>
    <recommendedName>
        <fullName evidence="2">Outer membrane protein beta-barrel domain-containing protein</fullName>
    </recommendedName>
</protein>
<name>A0A1A9I507_9BACT</name>
<dbReference type="InterPro" id="IPR025665">
    <property type="entry name" value="Beta-barrel_OMP_2"/>
</dbReference>
<organism evidence="3 4">
    <name type="scientific">Niabella ginsenosidivorans</name>
    <dbReference type="NCBI Taxonomy" id="1176587"/>
    <lineage>
        <taxon>Bacteria</taxon>
        <taxon>Pseudomonadati</taxon>
        <taxon>Bacteroidota</taxon>
        <taxon>Chitinophagia</taxon>
        <taxon>Chitinophagales</taxon>
        <taxon>Chitinophagaceae</taxon>
        <taxon>Niabella</taxon>
    </lineage>
</organism>
<dbReference type="Pfam" id="PF13568">
    <property type="entry name" value="OMP_b-brl_2"/>
    <property type="match status" value="1"/>
</dbReference>
<keyword evidence="4" id="KW-1185">Reference proteome</keyword>
<feature type="domain" description="Outer membrane protein beta-barrel" evidence="2">
    <location>
        <begin position="60"/>
        <end position="229"/>
    </location>
</feature>
<dbReference type="OrthoDB" id="959017at2"/>
<accession>A0A1A9I507</accession>
<evidence type="ECO:0000256" key="1">
    <source>
        <dbReference type="SAM" id="SignalP"/>
    </source>
</evidence>
<feature type="chain" id="PRO_5008389867" description="Outer membrane protein beta-barrel domain-containing protein" evidence="1">
    <location>
        <begin position="21"/>
        <end position="254"/>
    </location>
</feature>
<gene>
    <name evidence="3" type="ORF">A8C56_18590</name>
</gene>
<reference evidence="3 4" key="1">
    <citation type="submission" date="2016-05" db="EMBL/GenBank/DDBJ databases">
        <title>Niabella ginsenosidivorans BS26 whole genome sequencing.</title>
        <authorList>
            <person name="Im W.T."/>
            <person name="Siddiqi M.Z."/>
        </authorList>
    </citation>
    <scope>NUCLEOTIDE SEQUENCE [LARGE SCALE GENOMIC DNA]</scope>
    <source>
        <strain evidence="3 4">BS26</strain>
    </source>
</reference>
<dbReference type="STRING" id="1176587.A8C56_18590"/>
<keyword evidence="1" id="KW-0732">Signal</keyword>
<evidence type="ECO:0000313" key="3">
    <source>
        <dbReference type="EMBL" id="ANH82716.1"/>
    </source>
</evidence>